<dbReference type="InterPro" id="IPR021080">
    <property type="entry name" value="Minor_capsid_protein"/>
</dbReference>
<protein>
    <recommendedName>
        <fullName evidence="3">Minor capsid protein</fullName>
    </recommendedName>
</protein>
<dbReference type="HOGENOM" id="CLU_122298_3_0_9"/>
<evidence type="ECO:0000313" key="1">
    <source>
        <dbReference type="EMBL" id="ADQ59449.1"/>
    </source>
</evidence>
<sequence length="126" mass="14288">MGVHVKIDLAKLKEKTSNAAFLKARRIVANESLSAMDKYVPYLEGNLSKQVYIAIDGSKLVYTMPYAKAQFYGLVGPKPGYPVHHYTTATHKLATKRWDLAMKGNKEDMKKIMDSYVKAMKWTNDN</sequence>
<proteinExistence type="predicted"/>
<dbReference type="Pfam" id="PF11114">
    <property type="entry name" value="Minor_capsid_2"/>
    <property type="match status" value="1"/>
</dbReference>
<dbReference type="AlphaFoldDB" id="E4SKQ2"/>
<name>E4SKQ2_LACAR</name>
<evidence type="ECO:0008006" key="3">
    <source>
        <dbReference type="Google" id="ProtNLM"/>
    </source>
</evidence>
<reference evidence="1 2" key="1">
    <citation type="journal article" date="2011" name="J. Bacteriol.">
        <title>Genome sequence of Lactobacillus amylovorus GRL1112.</title>
        <authorList>
            <person name="Kant R."/>
            <person name="Paulin L."/>
            <person name="Alatalo E."/>
            <person name="de Vos W.M."/>
            <person name="Palva A."/>
        </authorList>
    </citation>
    <scope>NUCLEOTIDE SEQUENCE [LARGE SCALE GENOMIC DNA]</scope>
    <source>
        <strain evidence="1 2">GRL 1112</strain>
    </source>
</reference>
<gene>
    <name evidence="1" type="ordered locus">LA2_07650</name>
</gene>
<dbReference type="PATRIC" id="fig|695560.3.peg.1509"/>
<dbReference type="KEGG" id="lam:LA2_07650"/>
<evidence type="ECO:0000313" key="2">
    <source>
        <dbReference type="Proteomes" id="UP000007033"/>
    </source>
</evidence>
<dbReference type="EMBL" id="CP002338">
    <property type="protein sequence ID" value="ADQ59449.1"/>
    <property type="molecule type" value="Genomic_DNA"/>
</dbReference>
<dbReference type="Proteomes" id="UP000007033">
    <property type="component" value="Chromosome"/>
</dbReference>
<dbReference type="RefSeq" id="WP_013438232.1">
    <property type="nucleotide sequence ID" value="NC_014724.1"/>
</dbReference>
<accession>E4SKQ2</accession>
<organism evidence="1 2">
    <name type="scientific">Lactobacillus amylovorus (strain GRL 1112)</name>
    <dbReference type="NCBI Taxonomy" id="695560"/>
    <lineage>
        <taxon>Bacteria</taxon>
        <taxon>Bacillati</taxon>
        <taxon>Bacillota</taxon>
        <taxon>Bacilli</taxon>
        <taxon>Lactobacillales</taxon>
        <taxon>Lactobacillaceae</taxon>
        <taxon>Lactobacillus</taxon>
    </lineage>
</organism>